<dbReference type="OrthoDB" id="9768177at2"/>
<dbReference type="NCBIfam" id="TIGR04057">
    <property type="entry name" value="SusC_RagA_signa"/>
    <property type="match status" value="1"/>
</dbReference>
<dbReference type="FunFam" id="2.170.130.10:FF:000008">
    <property type="entry name" value="SusC/RagA family TonB-linked outer membrane protein"/>
    <property type="match status" value="1"/>
</dbReference>
<feature type="domain" description="TonB-dependent receptor-like beta-barrel" evidence="11">
    <location>
        <begin position="431"/>
        <end position="983"/>
    </location>
</feature>
<feature type="domain" description="TonB-dependent receptor plug" evidence="12">
    <location>
        <begin position="125"/>
        <end position="233"/>
    </location>
</feature>
<evidence type="ECO:0000259" key="12">
    <source>
        <dbReference type="Pfam" id="PF07715"/>
    </source>
</evidence>
<evidence type="ECO:0000256" key="3">
    <source>
        <dbReference type="ARBA" id="ARBA00022452"/>
    </source>
</evidence>
<accession>A0A1N6K6W1</accession>
<dbReference type="PROSITE" id="PS52016">
    <property type="entry name" value="TONB_DEPENDENT_REC_3"/>
    <property type="match status" value="1"/>
</dbReference>
<dbReference type="RefSeq" id="WP_074242460.1">
    <property type="nucleotide sequence ID" value="NZ_FSRA01000002.1"/>
</dbReference>
<comment type="similarity">
    <text evidence="8 9">Belongs to the TonB-dependent receptor family.</text>
</comment>
<dbReference type="STRING" id="536979.SAMN04488055_5207"/>
<keyword evidence="10" id="KW-0732">Signal</keyword>
<evidence type="ECO:0000256" key="9">
    <source>
        <dbReference type="RuleBase" id="RU003357"/>
    </source>
</evidence>
<keyword evidence="14" id="KW-1185">Reference proteome</keyword>
<dbReference type="InterPro" id="IPR000531">
    <property type="entry name" value="Beta-barrel_TonB"/>
</dbReference>
<keyword evidence="3 8" id="KW-1134">Transmembrane beta strand</keyword>
<proteinExistence type="inferred from homology"/>
<dbReference type="InterPro" id="IPR039426">
    <property type="entry name" value="TonB-dep_rcpt-like"/>
</dbReference>
<evidence type="ECO:0000256" key="8">
    <source>
        <dbReference type="PROSITE-ProRule" id="PRU01360"/>
    </source>
</evidence>
<organism evidence="13 14">
    <name type="scientific">Chitinophaga niabensis</name>
    <dbReference type="NCBI Taxonomy" id="536979"/>
    <lineage>
        <taxon>Bacteria</taxon>
        <taxon>Pseudomonadati</taxon>
        <taxon>Bacteroidota</taxon>
        <taxon>Chitinophagia</taxon>
        <taxon>Chitinophagales</taxon>
        <taxon>Chitinophagaceae</taxon>
        <taxon>Chitinophaga</taxon>
    </lineage>
</organism>
<name>A0A1N6K6W1_9BACT</name>
<dbReference type="InterPro" id="IPR023997">
    <property type="entry name" value="TonB-dep_OMP_SusC/RagA_CS"/>
</dbReference>
<dbReference type="InterPro" id="IPR036942">
    <property type="entry name" value="Beta-barrel_TonB_sf"/>
</dbReference>
<keyword evidence="2 8" id="KW-0813">Transport</keyword>
<evidence type="ECO:0000256" key="7">
    <source>
        <dbReference type="ARBA" id="ARBA00023237"/>
    </source>
</evidence>
<evidence type="ECO:0000256" key="4">
    <source>
        <dbReference type="ARBA" id="ARBA00022692"/>
    </source>
</evidence>
<feature type="chain" id="PRO_5012026104" evidence="10">
    <location>
        <begin position="32"/>
        <end position="1027"/>
    </location>
</feature>
<dbReference type="Pfam" id="PF07715">
    <property type="entry name" value="Plug"/>
    <property type="match status" value="1"/>
</dbReference>
<gene>
    <name evidence="13" type="ORF">SAMN04488055_5207</name>
</gene>
<dbReference type="InterPro" id="IPR008969">
    <property type="entry name" value="CarboxyPept-like_regulatory"/>
</dbReference>
<dbReference type="EMBL" id="FSRA01000002">
    <property type="protein sequence ID" value="SIO52308.1"/>
    <property type="molecule type" value="Genomic_DNA"/>
</dbReference>
<dbReference type="InterPro" id="IPR023996">
    <property type="entry name" value="TonB-dep_OMP_SusC/RagA"/>
</dbReference>
<dbReference type="SUPFAM" id="SSF49464">
    <property type="entry name" value="Carboxypeptidase regulatory domain-like"/>
    <property type="match status" value="1"/>
</dbReference>
<dbReference type="SUPFAM" id="SSF56935">
    <property type="entry name" value="Porins"/>
    <property type="match status" value="1"/>
</dbReference>
<keyword evidence="4 8" id="KW-0812">Transmembrane</keyword>
<evidence type="ECO:0000256" key="2">
    <source>
        <dbReference type="ARBA" id="ARBA00022448"/>
    </source>
</evidence>
<feature type="signal peptide" evidence="10">
    <location>
        <begin position="1"/>
        <end position="31"/>
    </location>
</feature>
<dbReference type="Pfam" id="PF13715">
    <property type="entry name" value="CarbopepD_reg_2"/>
    <property type="match status" value="1"/>
</dbReference>
<reference evidence="13 14" key="1">
    <citation type="submission" date="2016-11" db="EMBL/GenBank/DDBJ databases">
        <authorList>
            <person name="Jaros S."/>
            <person name="Januszkiewicz K."/>
            <person name="Wedrychowicz H."/>
        </authorList>
    </citation>
    <scope>NUCLEOTIDE SEQUENCE [LARGE SCALE GENOMIC DNA]</scope>
    <source>
        <strain evidence="13 14">DSM 24787</strain>
    </source>
</reference>
<evidence type="ECO:0000313" key="13">
    <source>
        <dbReference type="EMBL" id="SIO52308.1"/>
    </source>
</evidence>
<dbReference type="InterPro" id="IPR037066">
    <property type="entry name" value="Plug_dom_sf"/>
</dbReference>
<keyword evidence="5 9" id="KW-0798">TonB box</keyword>
<dbReference type="GO" id="GO:0009279">
    <property type="term" value="C:cell outer membrane"/>
    <property type="evidence" value="ECO:0007669"/>
    <property type="project" value="UniProtKB-SubCell"/>
</dbReference>
<dbReference type="InterPro" id="IPR012910">
    <property type="entry name" value="Plug_dom"/>
</dbReference>
<evidence type="ECO:0000256" key="6">
    <source>
        <dbReference type="ARBA" id="ARBA00023136"/>
    </source>
</evidence>
<dbReference type="NCBIfam" id="TIGR04056">
    <property type="entry name" value="OMP_RagA_SusC"/>
    <property type="match status" value="1"/>
</dbReference>
<evidence type="ECO:0000259" key="11">
    <source>
        <dbReference type="Pfam" id="PF00593"/>
    </source>
</evidence>
<dbReference type="Gene3D" id="2.170.130.10">
    <property type="entry name" value="TonB-dependent receptor, plug domain"/>
    <property type="match status" value="1"/>
</dbReference>
<sequence>MIKNITIQRIRLLTAACLLLAAFMFPTGLHAQGITVSGIVKDEKGELLPGVVIRVKGTSTGTTSGAGGKYAINTGIDNATLIFSFIGYATREVAVGGRSNVDVTLASSEKSLEQVVVVGYGTIRKSDITGSISSVSSKEIKAVPAASLSQALEGRAAGVKVSQASNAPGGGMTIRIRGGNSIQGGNEPLYVVDGYPLYNESGPAINPNDIESMEILKDASATAIYGSRGANGVIIIQTKRGRSGRNNIQFESYYGMQTVRKKLDLLNATELATLVNEGVKNVNADNPTAPPRPLPFTDAQIAALGEGTDWQDAIFQDAPIQNYQLTFSGGNDKTQYAVSGNYFDQQGIVINSGFGRGSVRLNLDQEINSRFKLSTSLTVTRSKGKSVNTDGDGGAGAGVVYGALNFSPTVPIFQADGKTYTVNNRPGGILISNPVAMANETRNNATGTRLLGNISGEYKIIEGLVFKALLGANLNYNKTNFYLPRTVYSGLANNGSANIYSSQYGEWLSENTLSYRKTFNKIHKLNVLAGYTFQMANFEDVRASAQNFSNDILIYNNLGTAQQTNTGSSNKNDWALRSYIGRINYDLKEKYLLTLTGRIDGSSRFGEGNKSAFFPSGSVAWRVSNESFMHNVKAVSDLKIRASYGLTGNQEIGQYQSLGGLQTQNYSFGNVLTVGYAPNRIGNPRLKWETTTQVDIGLDFALFNNRIQVTADWYQKKTKDLLYNVSLPITSGYFTSLQNIGKVKNQGTELAINSTNLTGEFQWNTSFNISYNKNEILDLGAVTGDIPSGGASGHLQLGNSGILRVGQPIGVFFGLVTDGIFQNAEEIAKSAQKSAKPGDRRYKDINPDGVINSSDRVILGHAQPDYTFGFTNNFSFKGFDLSIFFQGVEGNSIFNLNRFELESQTGVSNQLASVKDRWTPANPSQTIPRASANGQPYQVTSRQVEDGSYIRLRNIQLGYNFPSSLLKRAGLTNVKIYVSAQNLLTFTDYSGFDPEVSRFGQENLSQGTDYGSYPASKIFLVGVNIGL</sequence>
<dbReference type="AlphaFoldDB" id="A0A1N6K6W1"/>
<dbReference type="Proteomes" id="UP000185003">
    <property type="component" value="Unassembled WGS sequence"/>
</dbReference>
<evidence type="ECO:0000256" key="5">
    <source>
        <dbReference type="ARBA" id="ARBA00023077"/>
    </source>
</evidence>
<dbReference type="Pfam" id="PF00593">
    <property type="entry name" value="TonB_dep_Rec_b-barrel"/>
    <property type="match status" value="1"/>
</dbReference>
<comment type="subcellular location">
    <subcellularLocation>
        <location evidence="1 8">Cell outer membrane</location>
        <topology evidence="1 8">Multi-pass membrane protein</topology>
    </subcellularLocation>
</comment>
<evidence type="ECO:0000313" key="14">
    <source>
        <dbReference type="Proteomes" id="UP000185003"/>
    </source>
</evidence>
<evidence type="ECO:0000256" key="10">
    <source>
        <dbReference type="SAM" id="SignalP"/>
    </source>
</evidence>
<protein>
    <submittedName>
        <fullName evidence="13">TonB-linked outer membrane protein, SusC/RagA family</fullName>
    </submittedName>
</protein>
<dbReference type="Gene3D" id="2.40.170.20">
    <property type="entry name" value="TonB-dependent receptor, beta-barrel domain"/>
    <property type="match status" value="1"/>
</dbReference>
<evidence type="ECO:0000256" key="1">
    <source>
        <dbReference type="ARBA" id="ARBA00004571"/>
    </source>
</evidence>
<keyword evidence="6 8" id="KW-0472">Membrane</keyword>
<keyword evidence="7 8" id="KW-0998">Cell outer membrane</keyword>
<dbReference type="Gene3D" id="2.60.40.1120">
    <property type="entry name" value="Carboxypeptidase-like, regulatory domain"/>
    <property type="match status" value="1"/>
</dbReference>